<dbReference type="Proteomes" id="UP000284379">
    <property type="component" value="Unassembled WGS sequence"/>
</dbReference>
<reference evidence="2 3" key="1">
    <citation type="submission" date="2018-08" db="EMBL/GenBank/DDBJ databases">
        <title>A genome reference for cultivated species of the human gut microbiota.</title>
        <authorList>
            <person name="Zou Y."/>
            <person name="Xue W."/>
            <person name="Luo G."/>
        </authorList>
    </citation>
    <scope>NUCLEOTIDE SEQUENCE [LARGE SCALE GENOMIC DNA]</scope>
    <source>
        <strain evidence="2 3">AM40-30BH</strain>
    </source>
</reference>
<keyword evidence="1" id="KW-0732">Signal</keyword>
<dbReference type="PANTHER" id="PTHR45661">
    <property type="entry name" value="SURFACE ANTIGEN"/>
    <property type="match status" value="1"/>
</dbReference>
<proteinExistence type="predicted"/>
<dbReference type="PANTHER" id="PTHR45661:SF3">
    <property type="entry name" value="IG-LIKE DOMAIN-CONTAINING PROTEIN"/>
    <property type="match status" value="1"/>
</dbReference>
<evidence type="ECO:0000313" key="3">
    <source>
        <dbReference type="Proteomes" id="UP000284379"/>
    </source>
</evidence>
<dbReference type="SUPFAM" id="SSF52058">
    <property type="entry name" value="L domain-like"/>
    <property type="match status" value="2"/>
</dbReference>
<dbReference type="AlphaFoldDB" id="A0A413VPA1"/>
<feature type="signal peptide" evidence="1">
    <location>
        <begin position="1"/>
        <end position="24"/>
    </location>
</feature>
<dbReference type="Pfam" id="PF13306">
    <property type="entry name" value="LRR_5"/>
    <property type="match status" value="5"/>
</dbReference>
<gene>
    <name evidence="2" type="ORF">DW888_10085</name>
</gene>
<accession>A0A413VPA1</accession>
<dbReference type="InterPro" id="IPR032675">
    <property type="entry name" value="LRR_dom_sf"/>
</dbReference>
<comment type="caution">
    <text evidence="2">The sequence shown here is derived from an EMBL/GenBank/DDBJ whole genome shotgun (WGS) entry which is preliminary data.</text>
</comment>
<organism evidence="2 3">
    <name type="scientific">Bacteroides nordii</name>
    <dbReference type="NCBI Taxonomy" id="291645"/>
    <lineage>
        <taxon>Bacteria</taxon>
        <taxon>Pseudomonadati</taxon>
        <taxon>Bacteroidota</taxon>
        <taxon>Bacteroidia</taxon>
        <taxon>Bacteroidales</taxon>
        <taxon>Bacteroidaceae</taxon>
        <taxon>Bacteroides</taxon>
    </lineage>
</organism>
<dbReference type="RefSeq" id="WP_122201443.1">
    <property type="nucleotide sequence ID" value="NZ_CABJFV010000006.1"/>
</dbReference>
<dbReference type="Gene3D" id="3.80.10.10">
    <property type="entry name" value="Ribonuclease Inhibitor"/>
    <property type="match status" value="7"/>
</dbReference>
<dbReference type="InterPro" id="IPR026906">
    <property type="entry name" value="LRR_5"/>
</dbReference>
<feature type="chain" id="PRO_5019296052" evidence="1">
    <location>
        <begin position="25"/>
        <end position="1141"/>
    </location>
</feature>
<name>A0A413VPA1_9BACE</name>
<evidence type="ECO:0000313" key="2">
    <source>
        <dbReference type="EMBL" id="RHB35458.1"/>
    </source>
</evidence>
<evidence type="ECO:0000256" key="1">
    <source>
        <dbReference type="SAM" id="SignalP"/>
    </source>
</evidence>
<dbReference type="InterPro" id="IPR053139">
    <property type="entry name" value="Surface_bspA-like"/>
</dbReference>
<dbReference type="EMBL" id="QSGO01000006">
    <property type="protein sequence ID" value="RHB35458.1"/>
    <property type="molecule type" value="Genomic_DNA"/>
</dbReference>
<protein>
    <submittedName>
        <fullName evidence="2">Leucine-rich repeat domain-containing protein</fullName>
    </submittedName>
</protein>
<sequence length="1141" mass="124231">MKRFNLYVAILLMCLLGTCSMVKAETIKVTQAGTLYSLVGNKLNTMTELIVTGPLNGDDIACIRDMEALEILNMKGASIVSGGGPYYGQLTTQNNIVGDKMFFGLSQLKKIIFPANVTTIGEDSDSGGGPDYNYGSYAVARCINLEEVEFPTALEKIGAKAFERCIRLKKVALPEGVEYLCSYAFMNCDALTSVSIPSTLSYSSSSSNGYTFWGCDNLTEVSLAEGITELNFGMFQRCKSLISIKLPQSLTKINNAFVDCSGLTSINIPNKVTSTGDFSGCSSLTTVVIPEGVTSIGSFANCTNLTSITLPSTLTSFGSFSNCTSLESIELPDAITELPDYPYAFQGCTKLKSIKLPQKLNIINGHAFEGCSSLATIELPNRVTTLGAYAFQNCTALTSIDLPRGIYSIEEKTFSGCTALKSVSFPKDLQSIKKYAFDECSSLETVEIPGNVLAIEYNAFANCGIKHLVLGEGISKINDNVFSNCTQLSTIQFPSTMIHISGFSNTGLTEINFPGSVQKIGTNAFSNCKNLTKIDLSKCAALDSIYNQAFLECKSLETVILPQGLKGLGKSTFEECNKLKYLTLSSTLDTIHTRTFYNCDSLRTVIIPEGVKRINASAFYSCDSLTTLTLPSTLEDLGADVFAEAGLTKVTIPEGITTLPAGAFRECRKLESVILPSTLTKIETRENGWDSGAFYNCISLKTINFPQALTSIPSYTFYGNSLESIELPGVTEIANYAFQGCSKLEHVIFSSKLTTIGANAFNGCSFTSLELPASLKTIGEQAFYKYNSQRINTVVWNSSSEIPRNVFLSITYLFVPNGVTGSNVDAANIIRGGLTDSFEAKTESKYVDNRTIFYYEIPQAFKAKKALYSRRFTQTSGIGTARGWETIVLPFDVNKFTYTGYNSDSGENIALAPFGSEALQTEGTRPFWLYEMTTEGPQRATTLKAHTPYLICMPNNGKYPNSSNIYGNVNFIGEDETNGVLISETEGKLTTAQGQEYNLVPTYETVPKSESVYALNIGSWYDEHQEGSVFIKNYQDVNPFYAYATPTSTASAAKAPKYFSIGGGGATGIEEQLLMTPEQLTRVYSTDGIIYIHCSKAQIISIYDVNGRTVYTLKATEGDNEVHTLPDGTYFLEGQKVIVKH</sequence>